<keyword evidence="2" id="KW-1185">Reference proteome</keyword>
<accession>A0ACC3AD77</accession>
<sequence>MSEMAQLRGLAALARAQRTAPDEPFKRKMAPQHASPLLQLPFEVRMMIWRLLLTRAEPLNGFDISEELDSAKRTTKNKLRYNLSSQLLRTCRSVFCDGYQLLHSQNRLVFEFRVCVGLYFSDTYNFKIGNISAQDVTDPFDGWLFSTCGPFTQYEIRLLLDFGDENGYKHWTSASYEAYNALVHYMYRLSVLVKDKNVSVHIDIQVDDADEIQDPVDRLLNVFQLLRCKDFCYDSKQAKFWSRLAPVITSKAPCFDLPGLYGILERYHRTMDSAYRPDNTCRYEKNQYLTSAKHYLWQAEEAVQDWNMEKFLKARENVVECFNACHKLTLNSVYRADDSHIKEIKARLSESSQVQE</sequence>
<comment type="caution">
    <text evidence="1">The sequence shown here is derived from an EMBL/GenBank/DDBJ whole genome shotgun (WGS) entry which is preliminary data.</text>
</comment>
<dbReference type="Proteomes" id="UP001172386">
    <property type="component" value="Unassembled WGS sequence"/>
</dbReference>
<gene>
    <name evidence="1" type="ORF">H2198_002785</name>
</gene>
<dbReference type="EMBL" id="JAPDRQ010000034">
    <property type="protein sequence ID" value="KAJ9660088.1"/>
    <property type="molecule type" value="Genomic_DNA"/>
</dbReference>
<proteinExistence type="predicted"/>
<evidence type="ECO:0000313" key="1">
    <source>
        <dbReference type="EMBL" id="KAJ9660088.1"/>
    </source>
</evidence>
<organism evidence="1 2">
    <name type="scientific">Neophaeococcomyces mojaviensis</name>
    <dbReference type="NCBI Taxonomy" id="3383035"/>
    <lineage>
        <taxon>Eukaryota</taxon>
        <taxon>Fungi</taxon>
        <taxon>Dikarya</taxon>
        <taxon>Ascomycota</taxon>
        <taxon>Pezizomycotina</taxon>
        <taxon>Eurotiomycetes</taxon>
        <taxon>Chaetothyriomycetidae</taxon>
        <taxon>Chaetothyriales</taxon>
        <taxon>Chaetothyriales incertae sedis</taxon>
        <taxon>Neophaeococcomyces</taxon>
    </lineage>
</organism>
<name>A0ACC3AD77_9EURO</name>
<protein>
    <submittedName>
        <fullName evidence="1">Uncharacterized protein</fullName>
    </submittedName>
</protein>
<reference evidence="1" key="1">
    <citation type="submission" date="2022-10" db="EMBL/GenBank/DDBJ databases">
        <title>Culturing micro-colonial fungi from biological soil crusts in the Mojave desert and describing Neophaeococcomyces mojavensis, and introducing the new genera and species Taxawa tesnikishii.</title>
        <authorList>
            <person name="Kurbessoian T."/>
            <person name="Stajich J.E."/>
        </authorList>
    </citation>
    <scope>NUCLEOTIDE SEQUENCE</scope>
    <source>
        <strain evidence="1">JES_112</strain>
    </source>
</reference>
<evidence type="ECO:0000313" key="2">
    <source>
        <dbReference type="Proteomes" id="UP001172386"/>
    </source>
</evidence>